<proteinExistence type="predicted"/>
<dbReference type="SUPFAM" id="SSF56784">
    <property type="entry name" value="HAD-like"/>
    <property type="match status" value="1"/>
</dbReference>
<dbReference type="PATRIC" id="fig|1619313.3.peg.1088"/>
<evidence type="ECO:0000313" key="3">
    <source>
        <dbReference type="EMBL" id="CUU23282.1"/>
    </source>
</evidence>
<dbReference type="PANTHER" id="PTHR10000">
    <property type="entry name" value="PHOSPHOSERINE PHOSPHATASE"/>
    <property type="match status" value="1"/>
</dbReference>
<name>A0A0U5GK93_9GAMM</name>
<dbReference type="SFLD" id="SFLDG01140">
    <property type="entry name" value="C2.B:_Phosphomannomutase_and_P"/>
    <property type="match status" value="1"/>
</dbReference>
<dbReference type="InterPro" id="IPR036412">
    <property type="entry name" value="HAD-like_sf"/>
</dbReference>
<dbReference type="Proteomes" id="UP000059419">
    <property type="component" value="Chromosome 1"/>
</dbReference>
<dbReference type="InterPro" id="IPR000150">
    <property type="entry name" value="Cof"/>
</dbReference>
<dbReference type="NCBIfam" id="TIGR01484">
    <property type="entry name" value="HAD-SF-IIB"/>
    <property type="match status" value="1"/>
</dbReference>
<dbReference type="STRING" id="1619313.EM595_1046"/>
<dbReference type="PANTHER" id="PTHR10000:SF53">
    <property type="entry name" value="5-AMINO-6-(5-PHOSPHO-D-RIBITYLAMINO)URACIL PHOSPHATASE YBJI-RELATED"/>
    <property type="match status" value="1"/>
</dbReference>
<dbReference type="CDD" id="cd07518">
    <property type="entry name" value="HAD_YbiV-Like"/>
    <property type="match status" value="1"/>
</dbReference>
<dbReference type="NCBIfam" id="TIGR00099">
    <property type="entry name" value="Cof-subfamily"/>
    <property type="match status" value="1"/>
</dbReference>
<dbReference type="InterPro" id="IPR023214">
    <property type="entry name" value="HAD_sf"/>
</dbReference>
<keyword evidence="1" id="KW-0479">Metal-binding</keyword>
<dbReference type="EMBL" id="LN907827">
    <property type="protein sequence ID" value="CUU23282.1"/>
    <property type="molecule type" value="Genomic_DNA"/>
</dbReference>
<organism evidence="3 4">
    <name type="scientific">Duffyella gerundensis</name>
    <dbReference type="NCBI Taxonomy" id="1619313"/>
    <lineage>
        <taxon>Bacteria</taxon>
        <taxon>Pseudomonadati</taxon>
        <taxon>Pseudomonadota</taxon>
        <taxon>Gammaproteobacteria</taxon>
        <taxon>Enterobacterales</taxon>
        <taxon>Erwiniaceae</taxon>
        <taxon>Duffyella</taxon>
    </lineage>
</organism>
<dbReference type="Gene3D" id="3.40.50.1000">
    <property type="entry name" value="HAD superfamily/HAD-like"/>
    <property type="match status" value="1"/>
</dbReference>
<protein>
    <submittedName>
        <fullName evidence="3">Flavin mononucleotide phosphatase YbjI</fullName>
        <ecNumber evidence="3">3.1.3.-</ecNumber>
    </submittedName>
</protein>
<dbReference type="KEGG" id="ege:EM595_1046"/>
<gene>
    <name evidence="3" type="primary">ybjI</name>
    <name evidence="3" type="ORF">EM595_1046</name>
</gene>
<dbReference type="GO" id="GO:0005829">
    <property type="term" value="C:cytosol"/>
    <property type="evidence" value="ECO:0007669"/>
    <property type="project" value="TreeGrafter"/>
</dbReference>
<dbReference type="OrthoDB" id="3180855at2"/>
<keyword evidence="4" id="KW-1185">Reference proteome</keyword>
<dbReference type="AlphaFoldDB" id="A0A0U5GK93"/>
<dbReference type="Pfam" id="PF08282">
    <property type="entry name" value="Hydrolase_3"/>
    <property type="match status" value="1"/>
</dbReference>
<keyword evidence="2 3" id="KW-0378">Hydrolase</keyword>
<evidence type="ECO:0000256" key="2">
    <source>
        <dbReference type="ARBA" id="ARBA00022801"/>
    </source>
</evidence>
<evidence type="ECO:0000313" key="4">
    <source>
        <dbReference type="Proteomes" id="UP000059419"/>
    </source>
</evidence>
<dbReference type="GO" id="GO:0000287">
    <property type="term" value="F:magnesium ion binding"/>
    <property type="evidence" value="ECO:0007669"/>
    <property type="project" value="UniProtKB-ARBA"/>
</dbReference>
<dbReference type="Gene3D" id="3.30.1240.10">
    <property type="match status" value="1"/>
</dbReference>
<dbReference type="EC" id="3.1.3.-" evidence="3"/>
<reference evidence="4" key="1">
    <citation type="submission" date="2015-11" db="EMBL/GenBank/DDBJ databases">
        <authorList>
            <person name="Blom J."/>
        </authorList>
    </citation>
    <scope>NUCLEOTIDE SEQUENCE [LARGE SCALE GENOMIC DNA]</scope>
</reference>
<dbReference type="SFLD" id="SFLDS00003">
    <property type="entry name" value="Haloacid_Dehalogenase"/>
    <property type="match status" value="1"/>
</dbReference>
<dbReference type="InterPro" id="IPR006379">
    <property type="entry name" value="HAD-SF_hydro_IIB"/>
</dbReference>
<dbReference type="SFLD" id="SFLDG01144">
    <property type="entry name" value="C2.B.4:_PGP_Like"/>
    <property type="match status" value="1"/>
</dbReference>
<sequence length="278" mass="30686">MSQVKLVAVDMDGTFLDDAKKYNKPRFLQQYAELKRRGIRFVVASGNQYHQLISFFPEIVNDIAFVAENGGYIVNQGEDVLVGEFSRDDIAAVIDTLRKGGYPDLQFVINGKKSAYILPGASEAFLQKMQHYCHRLQPINSLDDIDDKIFKFALNLSDDYVPQLMNDINRLHAGAAAATSSGHGSVDLIIPGLHKANGLALLQQRWGINNDEVLAFGDGGNDLEMLQQSGFSFAMANAPQAVKQAARYQAGSNNQQGVLEVIQQMLDGEPPFTAVYRQ</sequence>
<dbReference type="RefSeq" id="WP_067428591.1">
    <property type="nucleotide sequence ID" value="NZ_LN907827.1"/>
</dbReference>
<evidence type="ECO:0000256" key="1">
    <source>
        <dbReference type="ARBA" id="ARBA00022723"/>
    </source>
</evidence>
<accession>A0A0U5GK93</accession>
<dbReference type="GO" id="GO:0016791">
    <property type="term" value="F:phosphatase activity"/>
    <property type="evidence" value="ECO:0007669"/>
    <property type="project" value="TreeGrafter"/>
</dbReference>